<evidence type="ECO:0000313" key="2">
    <source>
        <dbReference type="Proteomes" id="UP000327493"/>
    </source>
</evidence>
<reference evidence="1 2" key="1">
    <citation type="submission" date="2019-08" db="EMBL/GenBank/DDBJ databases">
        <title>A chromosome-level genome assembly, high-density linkage maps, and genome scans reveal the genomic architecture of hybrid incompatibilities underlying speciation via character displacement in darters (Percidae: Etheostominae).</title>
        <authorList>
            <person name="Moran R.L."/>
            <person name="Catchen J.M."/>
            <person name="Fuller R.C."/>
        </authorList>
    </citation>
    <scope>NUCLEOTIDE SEQUENCE [LARGE SCALE GENOMIC DNA]</scope>
    <source>
        <strain evidence="1">EspeVRDwgs_2016</strain>
        <tissue evidence="1">Muscle</tissue>
    </source>
</reference>
<sequence length="29" mass="3422">MVRRRSSHYIQITASHMALKDCSKSYHQS</sequence>
<name>A0A5J5CAL1_9PERO</name>
<protein>
    <submittedName>
        <fullName evidence="1">Uncharacterized protein</fullName>
    </submittedName>
</protein>
<accession>A0A5J5CAL1</accession>
<comment type="caution">
    <text evidence="1">The sequence shown here is derived from an EMBL/GenBank/DDBJ whole genome shotgun (WGS) entry which is preliminary data.</text>
</comment>
<gene>
    <name evidence="1" type="ORF">FQN60_018742</name>
</gene>
<keyword evidence="2" id="KW-1185">Reference proteome</keyword>
<dbReference type="Proteomes" id="UP000327493">
    <property type="component" value="Unassembled WGS sequence"/>
</dbReference>
<proteinExistence type="predicted"/>
<organism evidence="1 2">
    <name type="scientific">Etheostoma spectabile</name>
    <name type="common">orangethroat darter</name>
    <dbReference type="NCBI Taxonomy" id="54343"/>
    <lineage>
        <taxon>Eukaryota</taxon>
        <taxon>Metazoa</taxon>
        <taxon>Chordata</taxon>
        <taxon>Craniata</taxon>
        <taxon>Vertebrata</taxon>
        <taxon>Euteleostomi</taxon>
        <taxon>Actinopterygii</taxon>
        <taxon>Neopterygii</taxon>
        <taxon>Teleostei</taxon>
        <taxon>Neoteleostei</taxon>
        <taxon>Acanthomorphata</taxon>
        <taxon>Eupercaria</taxon>
        <taxon>Perciformes</taxon>
        <taxon>Percoidei</taxon>
        <taxon>Percidae</taxon>
        <taxon>Etheostomatinae</taxon>
        <taxon>Etheostoma</taxon>
    </lineage>
</organism>
<dbReference type="AlphaFoldDB" id="A0A5J5CAL1"/>
<dbReference type="EMBL" id="VOFY01000327">
    <property type="protein sequence ID" value="KAA8578657.1"/>
    <property type="molecule type" value="Genomic_DNA"/>
</dbReference>
<evidence type="ECO:0000313" key="1">
    <source>
        <dbReference type="EMBL" id="KAA8578657.1"/>
    </source>
</evidence>